<proteinExistence type="predicted"/>
<evidence type="ECO:0000313" key="2">
    <source>
        <dbReference type="Proteomes" id="UP001055879"/>
    </source>
</evidence>
<reference evidence="2" key="1">
    <citation type="journal article" date="2022" name="Mol. Ecol. Resour.">
        <title>The genomes of chicory, endive, great burdock and yacon provide insights into Asteraceae palaeo-polyploidization history and plant inulin production.</title>
        <authorList>
            <person name="Fan W."/>
            <person name="Wang S."/>
            <person name="Wang H."/>
            <person name="Wang A."/>
            <person name="Jiang F."/>
            <person name="Liu H."/>
            <person name="Zhao H."/>
            <person name="Xu D."/>
            <person name="Zhang Y."/>
        </authorList>
    </citation>
    <scope>NUCLEOTIDE SEQUENCE [LARGE SCALE GENOMIC DNA]</scope>
    <source>
        <strain evidence="2">cv. Niubang</strain>
    </source>
</reference>
<sequence>MDQWKTKLELHQRQDHQHQQIPNSHTEHRIGTKLPYSERSLTEELEDIDECNEIIHIVWEFVWLLALHS</sequence>
<evidence type="ECO:0000313" key="1">
    <source>
        <dbReference type="EMBL" id="KAI3669468.1"/>
    </source>
</evidence>
<organism evidence="1 2">
    <name type="scientific">Arctium lappa</name>
    <name type="common">Greater burdock</name>
    <name type="synonym">Lappa major</name>
    <dbReference type="NCBI Taxonomy" id="4217"/>
    <lineage>
        <taxon>Eukaryota</taxon>
        <taxon>Viridiplantae</taxon>
        <taxon>Streptophyta</taxon>
        <taxon>Embryophyta</taxon>
        <taxon>Tracheophyta</taxon>
        <taxon>Spermatophyta</taxon>
        <taxon>Magnoliopsida</taxon>
        <taxon>eudicotyledons</taxon>
        <taxon>Gunneridae</taxon>
        <taxon>Pentapetalae</taxon>
        <taxon>asterids</taxon>
        <taxon>campanulids</taxon>
        <taxon>Asterales</taxon>
        <taxon>Asteraceae</taxon>
        <taxon>Carduoideae</taxon>
        <taxon>Cardueae</taxon>
        <taxon>Arctiinae</taxon>
        <taxon>Arctium</taxon>
    </lineage>
</organism>
<reference evidence="1 2" key="2">
    <citation type="journal article" date="2022" name="Mol. Ecol. Resour.">
        <title>The genomes of chicory, endive, great burdock and yacon provide insights into Asteraceae paleo-polyploidization history and plant inulin production.</title>
        <authorList>
            <person name="Fan W."/>
            <person name="Wang S."/>
            <person name="Wang H."/>
            <person name="Wang A."/>
            <person name="Jiang F."/>
            <person name="Liu H."/>
            <person name="Zhao H."/>
            <person name="Xu D."/>
            <person name="Zhang Y."/>
        </authorList>
    </citation>
    <scope>NUCLEOTIDE SEQUENCE [LARGE SCALE GENOMIC DNA]</scope>
    <source>
        <strain evidence="2">cv. Niubang</strain>
    </source>
</reference>
<gene>
    <name evidence="1" type="ORF">L6452_40704</name>
</gene>
<protein>
    <submittedName>
        <fullName evidence="1">Uncharacterized protein</fullName>
    </submittedName>
</protein>
<dbReference type="Proteomes" id="UP001055879">
    <property type="component" value="Linkage Group LG16"/>
</dbReference>
<dbReference type="EMBL" id="CM042062">
    <property type="protein sequence ID" value="KAI3669468.1"/>
    <property type="molecule type" value="Genomic_DNA"/>
</dbReference>
<accession>A0ACB8XPD5</accession>
<name>A0ACB8XPD5_ARCLA</name>
<keyword evidence="2" id="KW-1185">Reference proteome</keyword>
<comment type="caution">
    <text evidence="1">The sequence shown here is derived from an EMBL/GenBank/DDBJ whole genome shotgun (WGS) entry which is preliminary data.</text>
</comment>